<dbReference type="Pfam" id="PF01300">
    <property type="entry name" value="Sua5_yciO_yrdC"/>
    <property type="match status" value="1"/>
</dbReference>
<evidence type="ECO:0000256" key="3">
    <source>
        <dbReference type="ARBA" id="ARBA00012584"/>
    </source>
</evidence>
<evidence type="ECO:0000256" key="11">
    <source>
        <dbReference type="ARBA" id="ARBA00048366"/>
    </source>
</evidence>
<dbReference type="AlphaFoldDB" id="F4LP79"/>
<dbReference type="GO" id="GO:0005737">
    <property type="term" value="C:cytoplasm"/>
    <property type="evidence" value="ECO:0007669"/>
    <property type="project" value="UniProtKB-SubCell"/>
</dbReference>
<evidence type="ECO:0000256" key="6">
    <source>
        <dbReference type="ARBA" id="ARBA00022694"/>
    </source>
</evidence>
<evidence type="ECO:0000313" key="13">
    <source>
        <dbReference type="EMBL" id="AEE16941.1"/>
    </source>
</evidence>
<evidence type="ECO:0000313" key="14">
    <source>
        <dbReference type="Proteomes" id="UP000006546"/>
    </source>
</evidence>
<dbReference type="GO" id="GO:0000049">
    <property type="term" value="F:tRNA binding"/>
    <property type="evidence" value="ECO:0007669"/>
    <property type="project" value="TreeGrafter"/>
</dbReference>
<evidence type="ECO:0000259" key="12">
    <source>
        <dbReference type="PROSITE" id="PS51163"/>
    </source>
</evidence>
<dbReference type="EMBL" id="CP002696">
    <property type="protein sequence ID" value="AEE16941.1"/>
    <property type="molecule type" value="Genomic_DNA"/>
</dbReference>
<keyword evidence="7" id="KW-0548">Nucleotidyltransferase</keyword>
<dbReference type="KEGG" id="tbe:Trebr_1518"/>
<proteinExistence type="inferred from homology"/>
<dbReference type="STRING" id="906968.Trebr_1518"/>
<gene>
    <name evidence="13" type="ordered locus">Trebr_1518</name>
</gene>
<dbReference type="Proteomes" id="UP000006546">
    <property type="component" value="Chromosome"/>
</dbReference>
<dbReference type="GO" id="GO:0003725">
    <property type="term" value="F:double-stranded RNA binding"/>
    <property type="evidence" value="ECO:0007669"/>
    <property type="project" value="InterPro"/>
</dbReference>
<evidence type="ECO:0000256" key="7">
    <source>
        <dbReference type="ARBA" id="ARBA00022695"/>
    </source>
</evidence>
<dbReference type="PROSITE" id="PS51163">
    <property type="entry name" value="YRDC"/>
    <property type="match status" value="1"/>
</dbReference>
<comment type="similarity">
    <text evidence="2">Belongs to the SUA5 family.</text>
</comment>
<dbReference type="HOGENOM" id="CLU_031397_3_2_12"/>
<keyword evidence="5" id="KW-0808">Transferase</keyword>
<organism evidence="13 14">
    <name type="scientific">Treponema brennaborense (strain DSM 12168 / CIP 105900 / DD5/3)</name>
    <dbReference type="NCBI Taxonomy" id="906968"/>
    <lineage>
        <taxon>Bacteria</taxon>
        <taxon>Pseudomonadati</taxon>
        <taxon>Spirochaetota</taxon>
        <taxon>Spirochaetia</taxon>
        <taxon>Spirochaetales</taxon>
        <taxon>Treponemataceae</taxon>
        <taxon>Treponema</taxon>
    </lineage>
</organism>
<dbReference type="OrthoDB" id="9814580at2"/>
<dbReference type="EC" id="2.7.7.87" evidence="3"/>
<dbReference type="GO" id="GO:0006450">
    <property type="term" value="P:regulation of translational fidelity"/>
    <property type="evidence" value="ECO:0007669"/>
    <property type="project" value="TreeGrafter"/>
</dbReference>
<keyword evidence="4" id="KW-0963">Cytoplasm</keyword>
<evidence type="ECO:0000256" key="2">
    <source>
        <dbReference type="ARBA" id="ARBA00007663"/>
    </source>
</evidence>
<comment type="catalytic activity">
    <reaction evidence="11">
        <text>L-threonine + hydrogencarbonate + ATP = L-threonylcarbamoyladenylate + diphosphate + H2O</text>
        <dbReference type="Rhea" id="RHEA:36407"/>
        <dbReference type="ChEBI" id="CHEBI:15377"/>
        <dbReference type="ChEBI" id="CHEBI:17544"/>
        <dbReference type="ChEBI" id="CHEBI:30616"/>
        <dbReference type="ChEBI" id="CHEBI:33019"/>
        <dbReference type="ChEBI" id="CHEBI:57926"/>
        <dbReference type="ChEBI" id="CHEBI:73682"/>
        <dbReference type="EC" id="2.7.7.87"/>
    </reaction>
</comment>
<keyword evidence="9" id="KW-0067">ATP-binding</keyword>
<dbReference type="SUPFAM" id="SSF55821">
    <property type="entry name" value="YrdC/RibB"/>
    <property type="match status" value="1"/>
</dbReference>
<dbReference type="PANTHER" id="PTHR17490">
    <property type="entry name" value="SUA5"/>
    <property type="match status" value="1"/>
</dbReference>
<dbReference type="GO" id="GO:0061710">
    <property type="term" value="F:L-threonylcarbamoyladenylate synthase"/>
    <property type="evidence" value="ECO:0007669"/>
    <property type="project" value="UniProtKB-EC"/>
</dbReference>
<dbReference type="InterPro" id="IPR017945">
    <property type="entry name" value="DHBP_synth_RibB-like_a/b_dom"/>
</dbReference>
<name>F4LP79_TREBD</name>
<keyword evidence="8" id="KW-0547">Nucleotide-binding</keyword>
<dbReference type="PANTHER" id="PTHR17490:SF16">
    <property type="entry name" value="THREONYLCARBAMOYL-AMP SYNTHASE"/>
    <property type="match status" value="1"/>
</dbReference>
<accession>F4LP79</accession>
<dbReference type="GO" id="GO:0005524">
    <property type="term" value="F:ATP binding"/>
    <property type="evidence" value="ECO:0007669"/>
    <property type="project" value="UniProtKB-KW"/>
</dbReference>
<dbReference type="eggNOG" id="COG0009">
    <property type="taxonomic scope" value="Bacteria"/>
</dbReference>
<dbReference type="InterPro" id="IPR050156">
    <property type="entry name" value="TC-AMP_synthase_SUA5"/>
</dbReference>
<evidence type="ECO:0000256" key="1">
    <source>
        <dbReference type="ARBA" id="ARBA00004496"/>
    </source>
</evidence>
<evidence type="ECO:0000256" key="4">
    <source>
        <dbReference type="ARBA" id="ARBA00022490"/>
    </source>
</evidence>
<dbReference type="Gene3D" id="3.90.870.10">
    <property type="entry name" value="DHBP synthase"/>
    <property type="match status" value="1"/>
</dbReference>
<evidence type="ECO:0000256" key="8">
    <source>
        <dbReference type="ARBA" id="ARBA00022741"/>
    </source>
</evidence>
<comment type="subcellular location">
    <subcellularLocation>
        <location evidence="1">Cytoplasm</location>
    </subcellularLocation>
</comment>
<sequence length="193" mass="20403">MIILKKEAESADAVVRALRGGHVVIIPTDTVYGFSGIVPVADAEIRAIKGRSETKPFIRLISSPEAVFAYTDDSIPDSLYALWPGALTLIVTLNASCASFPGETAAFRCPGDEWLRQVIAGCGAPVYSTSVNRSGQPLLRSVAEMDAEFGREVALIVDAQDSLPQDALPSTLVNISGGTYTVLRQGSVAVPLP</sequence>
<evidence type="ECO:0000256" key="5">
    <source>
        <dbReference type="ARBA" id="ARBA00022679"/>
    </source>
</evidence>
<dbReference type="InterPro" id="IPR006070">
    <property type="entry name" value="Sua5-like_dom"/>
</dbReference>
<protein>
    <recommendedName>
        <fullName evidence="10">L-threonylcarbamoyladenylate synthase</fullName>
        <ecNumber evidence="3">2.7.7.87</ecNumber>
    </recommendedName>
    <alternativeName>
        <fullName evidence="10">L-threonylcarbamoyladenylate synthase</fullName>
    </alternativeName>
</protein>
<evidence type="ECO:0000256" key="10">
    <source>
        <dbReference type="ARBA" id="ARBA00029774"/>
    </source>
</evidence>
<keyword evidence="6" id="KW-0819">tRNA processing</keyword>
<keyword evidence="14" id="KW-1185">Reference proteome</keyword>
<feature type="domain" description="YrdC-like" evidence="12">
    <location>
        <begin position="8"/>
        <end position="188"/>
    </location>
</feature>
<dbReference type="GO" id="GO:0008033">
    <property type="term" value="P:tRNA processing"/>
    <property type="evidence" value="ECO:0007669"/>
    <property type="project" value="UniProtKB-KW"/>
</dbReference>
<dbReference type="RefSeq" id="WP_013758646.1">
    <property type="nucleotide sequence ID" value="NC_015500.1"/>
</dbReference>
<reference evidence="14" key="1">
    <citation type="submission" date="2011-04" db="EMBL/GenBank/DDBJ databases">
        <title>The complete genome of Treponema brennaborense DSM 12168.</title>
        <authorList>
            <person name="Lucas S."/>
            <person name="Han J."/>
            <person name="Lapidus A."/>
            <person name="Bruce D."/>
            <person name="Goodwin L."/>
            <person name="Pitluck S."/>
            <person name="Peters L."/>
            <person name="Kyrpides N."/>
            <person name="Mavromatis K."/>
            <person name="Ivanova N."/>
            <person name="Mikhailova N."/>
            <person name="Pagani I."/>
            <person name="Teshima H."/>
            <person name="Detter J.C."/>
            <person name="Tapia R."/>
            <person name="Han C."/>
            <person name="Land M."/>
            <person name="Hauser L."/>
            <person name="Markowitz V."/>
            <person name="Cheng J.-F."/>
            <person name="Hugenholtz P."/>
            <person name="Woyke T."/>
            <person name="Wu D."/>
            <person name="Gronow S."/>
            <person name="Wellnitz S."/>
            <person name="Brambilla E."/>
            <person name="Klenk H.-P."/>
            <person name="Eisen J.A."/>
        </authorList>
    </citation>
    <scope>NUCLEOTIDE SEQUENCE [LARGE SCALE GENOMIC DNA]</scope>
    <source>
        <strain evidence="14">DSM 12168 / CIP 105900 / DD5/3</strain>
    </source>
</reference>
<evidence type="ECO:0000256" key="9">
    <source>
        <dbReference type="ARBA" id="ARBA00022840"/>
    </source>
</evidence>